<dbReference type="InterPro" id="IPR017961">
    <property type="entry name" value="DNA_pol_Y-fam_little_finger"/>
</dbReference>
<dbReference type="GO" id="GO:0042276">
    <property type="term" value="P:error-prone translesion synthesis"/>
    <property type="evidence" value="ECO:0007669"/>
    <property type="project" value="TreeGrafter"/>
</dbReference>
<dbReference type="GO" id="GO:0008270">
    <property type="term" value="F:zinc ion binding"/>
    <property type="evidence" value="ECO:0007669"/>
    <property type="project" value="UniProtKB-KW"/>
</dbReference>
<evidence type="ECO:0000313" key="8">
    <source>
        <dbReference type="EMBL" id="RCI02794.1"/>
    </source>
</evidence>
<dbReference type="InterPro" id="IPR036775">
    <property type="entry name" value="DNA_pol_Y-fam_lit_finger_sf"/>
</dbReference>
<reference evidence="8 9" key="1">
    <citation type="journal article" date="2018" name="G3 (Bethesda)">
        <title>Phylogenetic and Phylogenomic Definition of Rhizopus Species.</title>
        <authorList>
            <person name="Gryganskyi A.P."/>
            <person name="Golan J."/>
            <person name="Dolatabadi S."/>
            <person name="Mondo S."/>
            <person name="Robb S."/>
            <person name="Idnurm A."/>
            <person name="Muszewska A."/>
            <person name="Steczkiewicz K."/>
            <person name="Masonjones S."/>
            <person name="Liao H.L."/>
            <person name="Gajdeczka M.T."/>
            <person name="Anike F."/>
            <person name="Vuek A."/>
            <person name="Anishchenko I.M."/>
            <person name="Voigt K."/>
            <person name="de Hoog G.S."/>
            <person name="Smith M.E."/>
            <person name="Heitman J."/>
            <person name="Vilgalys R."/>
            <person name="Stajich J.E."/>
        </authorList>
    </citation>
    <scope>NUCLEOTIDE SEQUENCE [LARGE SCALE GENOMIC DNA]</scope>
    <source>
        <strain evidence="8 9">LSU 92-RS-03</strain>
    </source>
</reference>
<evidence type="ECO:0000259" key="7">
    <source>
        <dbReference type="PROSITE" id="PS51908"/>
    </source>
</evidence>
<name>A0A367KKN4_RHIST</name>
<dbReference type="GO" id="GO:0003684">
    <property type="term" value="F:damaged DNA binding"/>
    <property type="evidence" value="ECO:0007669"/>
    <property type="project" value="InterPro"/>
</dbReference>
<dbReference type="Pfam" id="PF11799">
    <property type="entry name" value="IMS_C"/>
    <property type="match status" value="1"/>
</dbReference>
<dbReference type="SUPFAM" id="SSF100879">
    <property type="entry name" value="Lesion bypass DNA polymerase (Y-family), little finger domain"/>
    <property type="match status" value="1"/>
</dbReference>
<dbReference type="GO" id="GO:0003887">
    <property type="term" value="F:DNA-directed DNA polymerase activity"/>
    <property type="evidence" value="ECO:0007669"/>
    <property type="project" value="TreeGrafter"/>
</dbReference>
<evidence type="ECO:0000256" key="2">
    <source>
        <dbReference type="ARBA" id="ARBA00022763"/>
    </source>
</evidence>
<sequence length="152" mass="17860">IKLKSVNYELRVRSKTFPSYLWTAKDIYRIAKELLIKELPINIRLMGIRVSTLKARGTEDESVMKYFTRLSPSTPLITTDDTLPFIKEELPTIECPVCNRQLQLDNLEFNKHVDECLSKMEVKAILKNDHYPSKKRLKRSHQKGKSILDYYK</sequence>
<dbReference type="Proteomes" id="UP000253551">
    <property type="component" value="Unassembled WGS sequence"/>
</dbReference>
<keyword evidence="5 6" id="KW-0234">DNA repair</keyword>
<dbReference type="PANTHER" id="PTHR11076">
    <property type="entry name" value="DNA REPAIR POLYMERASE UMUC / TRANSFERASE FAMILY MEMBER"/>
    <property type="match status" value="1"/>
</dbReference>
<keyword evidence="1" id="KW-0479">Metal-binding</keyword>
<dbReference type="EMBL" id="PJQM01001257">
    <property type="protein sequence ID" value="RCI02794.1"/>
    <property type="molecule type" value="Genomic_DNA"/>
</dbReference>
<comment type="caution">
    <text evidence="8">The sequence shown here is derived from an EMBL/GenBank/DDBJ whole genome shotgun (WGS) entry which is preliminary data.</text>
</comment>
<dbReference type="PANTHER" id="PTHR11076:SF33">
    <property type="entry name" value="DNA POLYMERASE KAPPA"/>
    <property type="match status" value="1"/>
</dbReference>
<evidence type="ECO:0000256" key="6">
    <source>
        <dbReference type="PROSITE-ProRule" id="PRU01256"/>
    </source>
</evidence>
<proteinExistence type="predicted"/>
<keyword evidence="3 6" id="KW-0863">Zinc-finger</keyword>
<gene>
    <name evidence="8" type="ORF">CU098_000288</name>
</gene>
<feature type="domain" description="UBZ4-type" evidence="7">
    <location>
        <begin position="92"/>
        <end position="121"/>
    </location>
</feature>
<feature type="non-terminal residue" evidence="8">
    <location>
        <position position="1"/>
    </location>
</feature>
<dbReference type="AlphaFoldDB" id="A0A367KKN4"/>
<keyword evidence="2 6" id="KW-0227">DNA damage</keyword>
<dbReference type="InterPro" id="IPR050116">
    <property type="entry name" value="DNA_polymerase-Y"/>
</dbReference>
<evidence type="ECO:0000256" key="1">
    <source>
        <dbReference type="ARBA" id="ARBA00022723"/>
    </source>
</evidence>
<dbReference type="OrthoDB" id="2285144at2759"/>
<evidence type="ECO:0000256" key="3">
    <source>
        <dbReference type="ARBA" id="ARBA00022771"/>
    </source>
</evidence>
<protein>
    <recommendedName>
        <fullName evidence="7">UBZ4-type domain-containing protein</fullName>
    </recommendedName>
</protein>
<organism evidence="8 9">
    <name type="scientific">Rhizopus stolonifer</name>
    <name type="common">Rhizopus nigricans</name>
    <dbReference type="NCBI Taxonomy" id="4846"/>
    <lineage>
        <taxon>Eukaryota</taxon>
        <taxon>Fungi</taxon>
        <taxon>Fungi incertae sedis</taxon>
        <taxon>Mucoromycota</taxon>
        <taxon>Mucoromycotina</taxon>
        <taxon>Mucoromycetes</taxon>
        <taxon>Mucorales</taxon>
        <taxon>Mucorineae</taxon>
        <taxon>Rhizopodaceae</taxon>
        <taxon>Rhizopus</taxon>
    </lineage>
</organism>
<dbReference type="InterPro" id="IPR006642">
    <property type="entry name" value="Rad18_UBZ4"/>
</dbReference>
<dbReference type="SMART" id="SM00734">
    <property type="entry name" value="ZnF_Rad18"/>
    <property type="match status" value="1"/>
</dbReference>
<evidence type="ECO:0000313" key="9">
    <source>
        <dbReference type="Proteomes" id="UP000253551"/>
    </source>
</evidence>
<evidence type="ECO:0000256" key="4">
    <source>
        <dbReference type="ARBA" id="ARBA00022833"/>
    </source>
</evidence>
<evidence type="ECO:0000256" key="5">
    <source>
        <dbReference type="ARBA" id="ARBA00023204"/>
    </source>
</evidence>
<dbReference type="STRING" id="4846.A0A367KKN4"/>
<keyword evidence="9" id="KW-1185">Reference proteome</keyword>
<dbReference type="PROSITE" id="PS51908">
    <property type="entry name" value="ZF_UBZ4"/>
    <property type="match status" value="1"/>
</dbReference>
<dbReference type="GO" id="GO:0006281">
    <property type="term" value="P:DNA repair"/>
    <property type="evidence" value="ECO:0007669"/>
    <property type="project" value="UniProtKB-KW"/>
</dbReference>
<dbReference type="GO" id="GO:0005634">
    <property type="term" value="C:nucleus"/>
    <property type="evidence" value="ECO:0007669"/>
    <property type="project" value="TreeGrafter"/>
</dbReference>
<dbReference type="Gene3D" id="3.30.1490.100">
    <property type="entry name" value="DNA polymerase, Y-family, little finger domain"/>
    <property type="match status" value="1"/>
</dbReference>
<keyword evidence="4" id="KW-0862">Zinc</keyword>
<accession>A0A367KKN4</accession>
<dbReference type="Gene3D" id="3.30.160.60">
    <property type="entry name" value="Classic Zinc Finger"/>
    <property type="match status" value="1"/>
</dbReference>